<dbReference type="SUPFAM" id="SSF48317">
    <property type="entry name" value="Acid phosphatase/Vanadium-dependent haloperoxidase"/>
    <property type="match status" value="1"/>
</dbReference>
<organism evidence="9 10">
    <name type="scientific">Pseudochrobactrum asaccharolyticum</name>
    <dbReference type="NCBI Taxonomy" id="354351"/>
    <lineage>
        <taxon>Bacteria</taxon>
        <taxon>Pseudomonadati</taxon>
        <taxon>Pseudomonadota</taxon>
        <taxon>Alphaproteobacteria</taxon>
        <taxon>Hyphomicrobiales</taxon>
        <taxon>Brucellaceae</taxon>
        <taxon>Pseudochrobactrum</taxon>
    </lineage>
</organism>
<dbReference type="PANTHER" id="PTHR14969">
    <property type="entry name" value="SPHINGOSINE-1-PHOSPHATE PHOSPHOHYDROLASE"/>
    <property type="match status" value="1"/>
</dbReference>
<feature type="transmembrane region" description="Helical" evidence="7">
    <location>
        <begin position="175"/>
        <end position="197"/>
    </location>
</feature>
<evidence type="ECO:0000313" key="10">
    <source>
        <dbReference type="Proteomes" id="UP000252893"/>
    </source>
</evidence>
<feature type="transmembrane region" description="Helical" evidence="7">
    <location>
        <begin position="33"/>
        <end position="57"/>
    </location>
</feature>
<dbReference type="Gene3D" id="1.20.144.10">
    <property type="entry name" value="Phosphatidic acid phosphatase type 2/haloperoxidase"/>
    <property type="match status" value="1"/>
</dbReference>
<keyword evidence="5 7" id="KW-1133">Transmembrane helix</keyword>
<dbReference type="InterPro" id="IPR000326">
    <property type="entry name" value="PAP2/HPO"/>
</dbReference>
<dbReference type="InterPro" id="IPR036938">
    <property type="entry name" value="PAP2/HPO_sf"/>
</dbReference>
<gene>
    <name evidence="9" type="ORF">DFR47_101481</name>
</gene>
<evidence type="ECO:0000256" key="4">
    <source>
        <dbReference type="ARBA" id="ARBA00022801"/>
    </source>
</evidence>
<protein>
    <submittedName>
        <fullName evidence="9">PAP2 superfamily protein</fullName>
    </submittedName>
</protein>
<dbReference type="GO" id="GO:0016787">
    <property type="term" value="F:hydrolase activity"/>
    <property type="evidence" value="ECO:0007669"/>
    <property type="project" value="UniProtKB-KW"/>
</dbReference>
<comment type="caution">
    <text evidence="9">The sequence shown here is derived from an EMBL/GenBank/DDBJ whole genome shotgun (WGS) entry which is preliminary data.</text>
</comment>
<feature type="transmembrane region" description="Helical" evidence="7">
    <location>
        <begin position="228"/>
        <end position="247"/>
    </location>
</feature>
<evidence type="ECO:0000256" key="5">
    <source>
        <dbReference type="ARBA" id="ARBA00022989"/>
    </source>
</evidence>
<dbReference type="AlphaFoldDB" id="A0A366EBR8"/>
<evidence type="ECO:0000256" key="7">
    <source>
        <dbReference type="SAM" id="Phobius"/>
    </source>
</evidence>
<keyword evidence="6 7" id="KW-0472">Membrane</keyword>
<keyword evidence="4" id="KW-0378">Hydrolase</keyword>
<keyword evidence="2" id="KW-1003">Cell membrane</keyword>
<dbReference type="EMBL" id="QNRH01000001">
    <property type="protein sequence ID" value="RBO98878.1"/>
    <property type="molecule type" value="Genomic_DNA"/>
</dbReference>
<sequence length="277" mass="30946">MSLKYEISELKMAWQAGIKRRNSEQEISAETKLWPVVLTVIVLVTLMGAVALLPFDATLSRQAFASDWPPFLMLREVTNLVLATPYIALSLVVIIVMFVMRSRVRMQEGFRLKVPEIQHYYCRLGTIAHQAMFAIAAILSAGIIVNIVKYIVGRPRPHLVDTIGPFGFKPFDFTYHYVSFPSGHACTAAVLATLLALWFPRFRIVAYAGLALIAVSRVFVQAHYPTDVLVGFTIGAVTTLILARLLAQCGLLFRLEQGQLFPVLKAKITRKIKQVVV</sequence>
<evidence type="ECO:0000259" key="8">
    <source>
        <dbReference type="SMART" id="SM00014"/>
    </source>
</evidence>
<dbReference type="RefSeq" id="WP_113942790.1">
    <property type="nucleotide sequence ID" value="NZ_JBHEEG010000003.1"/>
</dbReference>
<evidence type="ECO:0000256" key="2">
    <source>
        <dbReference type="ARBA" id="ARBA00022475"/>
    </source>
</evidence>
<feature type="transmembrane region" description="Helical" evidence="7">
    <location>
        <begin position="120"/>
        <end position="148"/>
    </location>
</feature>
<keyword evidence="10" id="KW-1185">Reference proteome</keyword>
<dbReference type="OrthoDB" id="9780507at2"/>
<dbReference type="GO" id="GO:0005886">
    <property type="term" value="C:plasma membrane"/>
    <property type="evidence" value="ECO:0007669"/>
    <property type="project" value="UniProtKB-SubCell"/>
</dbReference>
<dbReference type="PANTHER" id="PTHR14969:SF62">
    <property type="entry name" value="DECAPRENYLPHOSPHORYL-5-PHOSPHORIBOSE PHOSPHATASE RV3807C-RELATED"/>
    <property type="match status" value="1"/>
</dbReference>
<keyword evidence="3 7" id="KW-0812">Transmembrane</keyword>
<feature type="transmembrane region" description="Helical" evidence="7">
    <location>
        <begin position="204"/>
        <end position="222"/>
    </location>
</feature>
<proteinExistence type="predicted"/>
<feature type="transmembrane region" description="Helical" evidence="7">
    <location>
        <begin position="77"/>
        <end position="99"/>
    </location>
</feature>
<dbReference type="SMART" id="SM00014">
    <property type="entry name" value="acidPPc"/>
    <property type="match status" value="1"/>
</dbReference>
<evidence type="ECO:0000256" key="6">
    <source>
        <dbReference type="ARBA" id="ARBA00023136"/>
    </source>
</evidence>
<comment type="subcellular location">
    <subcellularLocation>
        <location evidence="1">Cell membrane</location>
        <topology evidence="1">Multi-pass membrane protein</topology>
    </subcellularLocation>
</comment>
<feature type="domain" description="Phosphatidic acid phosphatase type 2/haloperoxidase" evidence="8">
    <location>
        <begin position="131"/>
        <end position="243"/>
    </location>
</feature>
<dbReference type="Pfam" id="PF01569">
    <property type="entry name" value="PAP2"/>
    <property type="match status" value="1"/>
</dbReference>
<evidence type="ECO:0000256" key="1">
    <source>
        <dbReference type="ARBA" id="ARBA00004651"/>
    </source>
</evidence>
<evidence type="ECO:0000256" key="3">
    <source>
        <dbReference type="ARBA" id="ARBA00022692"/>
    </source>
</evidence>
<accession>A0A366EBR8</accession>
<reference evidence="9 10" key="1">
    <citation type="submission" date="2018-06" db="EMBL/GenBank/DDBJ databases">
        <title>Genomic Encyclopedia of Type Strains, Phase IV (KMG-IV): sequencing the most valuable type-strain genomes for metagenomic binning, comparative biology and taxonomic classification.</title>
        <authorList>
            <person name="Goeker M."/>
        </authorList>
    </citation>
    <scope>NUCLEOTIDE SEQUENCE [LARGE SCALE GENOMIC DNA]</scope>
    <source>
        <strain evidence="9 10">DSM 25619</strain>
    </source>
</reference>
<dbReference type="Proteomes" id="UP000252893">
    <property type="component" value="Unassembled WGS sequence"/>
</dbReference>
<name>A0A366EBR8_9HYPH</name>
<evidence type="ECO:0000313" key="9">
    <source>
        <dbReference type="EMBL" id="RBO98878.1"/>
    </source>
</evidence>